<proteinExistence type="predicted"/>
<feature type="non-terminal residue" evidence="1">
    <location>
        <position position="1"/>
    </location>
</feature>
<dbReference type="AlphaFoldDB" id="X1U9P7"/>
<reference evidence="1" key="1">
    <citation type="journal article" date="2014" name="Front. Microbiol.">
        <title>High frequency of phylogenetically diverse reductive dehalogenase-homologous genes in deep subseafloor sedimentary metagenomes.</title>
        <authorList>
            <person name="Kawai M."/>
            <person name="Futagami T."/>
            <person name="Toyoda A."/>
            <person name="Takaki Y."/>
            <person name="Nishi S."/>
            <person name="Hori S."/>
            <person name="Arai W."/>
            <person name="Tsubouchi T."/>
            <person name="Morono Y."/>
            <person name="Uchiyama I."/>
            <person name="Ito T."/>
            <person name="Fujiyama A."/>
            <person name="Inagaki F."/>
            <person name="Takami H."/>
        </authorList>
    </citation>
    <scope>NUCLEOTIDE SEQUENCE</scope>
    <source>
        <strain evidence="1">Expedition CK06-06</strain>
    </source>
</reference>
<gene>
    <name evidence="1" type="ORF">S12H4_49719</name>
</gene>
<feature type="non-terminal residue" evidence="1">
    <location>
        <position position="246"/>
    </location>
</feature>
<sequence>ILNIAADYFPFGAWIYFRKDGYEDKNVTTIINEGNNEFNVQMVPTGAPPPPEDVQVSSITLDKAEIAPGEEFNITITFSNPNDFDVWVKPKFAFGKTTDTTFTAEKVLAGESWDPETGIYIDPAAAAEWADLGHPNHPGANMPQFVYDPDGIPVLLAGGLCWLKVPARGQATTSRLWYITSKDFEYGVRDVCVKVENPFYLVHDPGCSTRTVGGQTVVVNYRSVALDPFTGVVNDIATIGLSPEAV</sequence>
<comment type="caution">
    <text evidence="1">The sequence shown here is derived from an EMBL/GenBank/DDBJ whole genome shotgun (WGS) entry which is preliminary data.</text>
</comment>
<protein>
    <submittedName>
        <fullName evidence="1">Uncharacterized protein</fullName>
    </submittedName>
</protein>
<evidence type="ECO:0000313" key="1">
    <source>
        <dbReference type="EMBL" id="GAJ14268.1"/>
    </source>
</evidence>
<accession>X1U9P7</accession>
<organism evidence="1">
    <name type="scientific">marine sediment metagenome</name>
    <dbReference type="NCBI Taxonomy" id="412755"/>
    <lineage>
        <taxon>unclassified sequences</taxon>
        <taxon>metagenomes</taxon>
        <taxon>ecological metagenomes</taxon>
    </lineage>
</organism>
<dbReference type="EMBL" id="BARW01031222">
    <property type="protein sequence ID" value="GAJ14268.1"/>
    <property type="molecule type" value="Genomic_DNA"/>
</dbReference>
<name>X1U9P7_9ZZZZ</name>